<feature type="domain" description="GGDEF" evidence="4">
    <location>
        <begin position="378"/>
        <end position="510"/>
    </location>
</feature>
<dbReference type="SMART" id="SM00267">
    <property type="entry name" value="GGDEF"/>
    <property type="match status" value="1"/>
</dbReference>
<dbReference type="InterPro" id="IPR052155">
    <property type="entry name" value="Biofilm_reg_signaling"/>
</dbReference>
<feature type="transmembrane region" description="Helical" evidence="2">
    <location>
        <begin position="224"/>
        <end position="241"/>
    </location>
</feature>
<dbReference type="SUPFAM" id="SSF55073">
    <property type="entry name" value="Nucleotide cyclase"/>
    <property type="match status" value="1"/>
</dbReference>
<dbReference type="RefSeq" id="WP_381027840.1">
    <property type="nucleotide sequence ID" value="NZ_JBHSNY010000011.1"/>
</dbReference>
<reference evidence="6" key="1">
    <citation type="journal article" date="2019" name="Int. J. Syst. Evol. Microbiol.">
        <title>The Global Catalogue of Microorganisms (GCM) 10K type strain sequencing project: providing services to taxonomists for standard genome sequencing and annotation.</title>
        <authorList>
            <consortium name="The Broad Institute Genomics Platform"/>
            <consortium name="The Broad Institute Genome Sequencing Center for Infectious Disease"/>
            <person name="Wu L."/>
            <person name="Ma J."/>
        </authorList>
    </citation>
    <scope>NUCLEOTIDE SEQUENCE [LARGE SCALE GENOMIC DNA]</scope>
    <source>
        <strain evidence="6">CGMCC 4.7248</strain>
    </source>
</reference>
<gene>
    <name evidence="5" type="ORF">ACFPZJ_29535</name>
</gene>
<dbReference type="CDD" id="cd01949">
    <property type="entry name" value="GGDEF"/>
    <property type="match status" value="1"/>
</dbReference>
<dbReference type="NCBIfam" id="TIGR00254">
    <property type="entry name" value="GGDEF"/>
    <property type="match status" value="1"/>
</dbReference>
<evidence type="ECO:0000259" key="4">
    <source>
        <dbReference type="PROSITE" id="PS50887"/>
    </source>
</evidence>
<feature type="transmembrane region" description="Helical" evidence="2">
    <location>
        <begin position="292"/>
        <end position="317"/>
    </location>
</feature>
<dbReference type="PANTHER" id="PTHR44757:SF2">
    <property type="entry name" value="BIOFILM ARCHITECTURE MAINTENANCE PROTEIN MBAA"/>
    <property type="match status" value="1"/>
</dbReference>
<dbReference type="InterPro" id="IPR035919">
    <property type="entry name" value="EAL_sf"/>
</dbReference>
<feature type="transmembrane region" description="Helical" evidence="2">
    <location>
        <begin position="37"/>
        <end position="55"/>
    </location>
</feature>
<feature type="transmembrane region" description="Helical" evidence="2">
    <location>
        <begin position="12"/>
        <end position="31"/>
    </location>
</feature>
<dbReference type="Pfam" id="PF00990">
    <property type="entry name" value="GGDEF"/>
    <property type="match status" value="1"/>
</dbReference>
<dbReference type="PANTHER" id="PTHR44757">
    <property type="entry name" value="DIGUANYLATE CYCLASE DGCP"/>
    <property type="match status" value="1"/>
</dbReference>
<feature type="region of interest" description="Disordered" evidence="1">
    <location>
        <begin position="773"/>
        <end position="797"/>
    </location>
</feature>
<accession>A0ABW0UX03</accession>
<feature type="domain" description="EAL" evidence="3">
    <location>
        <begin position="519"/>
        <end position="774"/>
    </location>
</feature>
<evidence type="ECO:0000313" key="5">
    <source>
        <dbReference type="EMBL" id="MFC5637837.1"/>
    </source>
</evidence>
<evidence type="ECO:0000256" key="1">
    <source>
        <dbReference type="SAM" id="MobiDB-lite"/>
    </source>
</evidence>
<keyword evidence="2" id="KW-0812">Transmembrane</keyword>
<feature type="transmembrane region" description="Helical" evidence="2">
    <location>
        <begin position="101"/>
        <end position="121"/>
    </location>
</feature>
<comment type="caution">
    <text evidence="5">The sequence shown here is derived from an EMBL/GenBank/DDBJ whole genome shotgun (WGS) entry which is preliminary data.</text>
</comment>
<keyword evidence="6" id="KW-1185">Reference proteome</keyword>
<dbReference type="SUPFAM" id="SSF141868">
    <property type="entry name" value="EAL domain-like"/>
    <property type="match status" value="1"/>
</dbReference>
<feature type="compositionally biased region" description="Basic residues" evidence="1">
    <location>
        <begin position="784"/>
        <end position="797"/>
    </location>
</feature>
<name>A0ABW0UX03_9ACTN</name>
<proteinExistence type="predicted"/>
<keyword evidence="2" id="KW-1133">Transmembrane helix</keyword>
<dbReference type="PROSITE" id="PS50887">
    <property type="entry name" value="GGDEF"/>
    <property type="match status" value="1"/>
</dbReference>
<dbReference type="Gene3D" id="3.20.20.450">
    <property type="entry name" value="EAL domain"/>
    <property type="match status" value="1"/>
</dbReference>
<dbReference type="InterPro" id="IPR001633">
    <property type="entry name" value="EAL_dom"/>
</dbReference>
<dbReference type="Proteomes" id="UP001596154">
    <property type="component" value="Unassembled WGS sequence"/>
</dbReference>
<evidence type="ECO:0000256" key="2">
    <source>
        <dbReference type="SAM" id="Phobius"/>
    </source>
</evidence>
<dbReference type="Gene3D" id="3.30.70.270">
    <property type="match status" value="1"/>
</dbReference>
<keyword evidence="2" id="KW-0472">Membrane</keyword>
<sequence length="797" mass="86498">MQEAWTERLRRHAWWWFPAAGAVVIILYVLVTAPVRHLFAPVLAACCTAAIVVGVRLHRPRPARSWYLFAVGMGLFTVADAVFGEFQFAGTLVPFPSVADVLYLAAYPCFAAGLVSLMAAWGSVRWGAVLDAGIITLGMSTLAWAFMVMPYLRGHLSALPLAVSLAYPLADLLLLGVAAKLVLVAGVRLPALGLFVLWVGATLAADALYYSTLAATGAPIASDVSYILWMASYPLLSAGALHPSMAATTRLVPRSQERLSPARMTVLTLPALLGPALLMTDVGGVREQPVHAVAIVGIVAASTVLLVVRIMLLARFAEAQADQARARARTAEDALRRQISLQQQLTHQTFHDALTGLANRTQFFERLEHALTRSSTVQNTALLLIDLDHFKHINDSLGHPAGDELLITVGHRLLGSARRDDTIARMGGDEFAVLAEDLAETPAEAYGQRFLDRFKEPFALSGHRSVFVTASIGVLAVTEPTTANDALRNADIALYAAKERGRNRAELFEAAMSLAQQSHARIAQDLRYALPRSELTVHYQPVIHLPTGHVTSVEALLRWQRGGRSPIPPEVFVPVAEETGLIRPIGTWVLREACRRGRHWHDTLAKAGTLSVAVNVSGRQLTDPHFPDTVRQVLHDTGFPPASLVLEITESTLVTDADTTAAHIRALRDLGVRISIDDFGTGYSSLAYLRDLPADIVKIDQSFVLKGSSDASQSLIQAILQIGHALDLDVIAEGIETPLQAQRLHALGCPHGQGFYYSPPMAPQALEAYLTTQASSHPPPHTAVRGRRPHRARRLER</sequence>
<organism evidence="5 6">
    <name type="scientific">Streptomyces bullii</name>
    <dbReference type="NCBI Taxonomy" id="349910"/>
    <lineage>
        <taxon>Bacteria</taxon>
        <taxon>Bacillati</taxon>
        <taxon>Actinomycetota</taxon>
        <taxon>Actinomycetes</taxon>
        <taxon>Kitasatosporales</taxon>
        <taxon>Streptomycetaceae</taxon>
        <taxon>Streptomyces</taxon>
    </lineage>
</organism>
<feature type="transmembrane region" description="Helical" evidence="2">
    <location>
        <begin position="67"/>
        <end position="89"/>
    </location>
</feature>
<dbReference type="InterPro" id="IPR000160">
    <property type="entry name" value="GGDEF_dom"/>
</dbReference>
<dbReference type="InterPro" id="IPR043128">
    <property type="entry name" value="Rev_trsase/Diguanyl_cyclase"/>
</dbReference>
<dbReference type="SMART" id="SM00052">
    <property type="entry name" value="EAL"/>
    <property type="match status" value="1"/>
</dbReference>
<dbReference type="EMBL" id="JBHSNY010000011">
    <property type="protein sequence ID" value="MFC5637837.1"/>
    <property type="molecule type" value="Genomic_DNA"/>
</dbReference>
<dbReference type="InterPro" id="IPR029787">
    <property type="entry name" value="Nucleotide_cyclase"/>
</dbReference>
<evidence type="ECO:0000259" key="3">
    <source>
        <dbReference type="PROSITE" id="PS50883"/>
    </source>
</evidence>
<feature type="transmembrane region" description="Helical" evidence="2">
    <location>
        <begin position="191"/>
        <end position="212"/>
    </location>
</feature>
<dbReference type="Pfam" id="PF00563">
    <property type="entry name" value="EAL"/>
    <property type="match status" value="1"/>
</dbReference>
<protein>
    <submittedName>
        <fullName evidence="5">Bifunctional diguanylate cyclase/phosphodiesterase</fullName>
    </submittedName>
</protein>
<dbReference type="CDD" id="cd01948">
    <property type="entry name" value="EAL"/>
    <property type="match status" value="1"/>
</dbReference>
<dbReference type="PROSITE" id="PS50883">
    <property type="entry name" value="EAL"/>
    <property type="match status" value="1"/>
</dbReference>
<feature type="transmembrane region" description="Helical" evidence="2">
    <location>
        <begin position="158"/>
        <end position="179"/>
    </location>
</feature>
<evidence type="ECO:0000313" key="6">
    <source>
        <dbReference type="Proteomes" id="UP001596154"/>
    </source>
</evidence>
<feature type="transmembrane region" description="Helical" evidence="2">
    <location>
        <begin position="128"/>
        <end position="152"/>
    </location>
</feature>